<evidence type="ECO:0000256" key="3">
    <source>
        <dbReference type="SAM" id="SignalP"/>
    </source>
</evidence>
<evidence type="ECO:0000256" key="2">
    <source>
        <dbReference type="SAM" id="Phobius"/>
    </source>
</evidence>
<protein>
    <submittedName>
        <fullName evidence="5">Arylsulfatase</fullName>
    </submittedName>
</protein>
<feature type="transmembrane region" description="Helical" evidence="2">
    <location>
        <begin position="583"/>
        <end position="604"/>
    </location>
</feature>
<dbReference type="SUPFAM" id="SSF53649">
    <property type="entry name" value="Alkaline phosphatase-like"/>
    <property type="match status" value="1"/>
</dbReference>
<keyword evidence="2" id="KW-0472">Membrane</keyword>
<dbReference type="PANTHER" id="PTHR42693:SF33">
    <property type="entry name" value="ARYLSULFATASE"/>
    <property type="match status" value="1"/>
</dbReference>
<feature type="signal peptide" evidence="3">
    <location>
        <begin position="1"/>
        <end position="37"/>
    </location>
</feature>
<dbReference type="InterPro" id="IPR000917">
    <property type="entry name" value="Sulfatase_N"/>
</dbReference>
<evidence type="ECO:0000313" key="6">
    <source>
        <dbReference type="Proteomes" id="UP000248597"/>
    </source>
</evidence>
<dbReference type="Proteomes" id="UP000248597">
    <property type="component" value="Unassembled WGS sequence"/>
</dbReference>
<dbReference type="GO" id="GO:0004065">
    <property type="term" value="F:arylsulfatase activity"/>
    <property type="evidence" value="ECO:0007669"/>
    <property type="project" value="TreeGrafter"/>
</dbReference>
<proteinExistence type="inferred from homology"/>
<gene>
    <name evidence="5" type="ORF">DI569_00335</name>
</gene>
<dbReference type="Pfam" id="PF00884">
    <property type="entry name" value="Sulfatase"/>
    <property type="match status" value="1"/>
</dbReference>
<comment type="similarity">
    <text evidence="1">Belongs to the sulfatase family.</text>
</comment>
<feature type="chain" id="PRO_5016146943" evidence="3">
    <location>
        <begin position="38"/>
        <end position="623"/>
    </location>
</feature>
<name>A0A2W5L8K5_SPHMC</name>
<dbReference type="Gene3D" id="3.30.1120.10">
    <property type="match status" value="1"/>
</dbReference>
<evidence type="ECO:0000256" key="1">
    <source>
        <dbReference type="ARBA" id="ARBA00008779"/>
    </source>
</evidence>
<dbReference type="CDD" id="cd16025">
    <property type="entry name" value="PAS_like"/>
    <property type="match status" value="1"/>
</dbReference>
<keyword evidence="2" id="KW-1133">Transmembrane helix</keyword>
<sequence length="623" mass="67423">MMAGRKQILWRPGRLGWVRRAAAVSLASALAAAPLQAQPAAPPPQRPNIVILLADDWGFTDVGAFGAEFATPHIDALGRAGMRFSNFHVAGSCSPTRAMLQTGVMNHRAGLGNMPETIPDAHKGKPGYDTVMNHRVVTIAQLLKAAGYRTYLTGKWHLGSDPARLPHARGYDRAFSLADSGADNFEQRPIEILYDKANWTENGKAATLPSDYYSSRFVVQKAMDYIDADRASGRPFFASINFLANHIPVQAPDSDIARYSALYRDGWTALRTARAKRAAALGIVPAGVAMVTMPTTPDWAALDKDERAAAVRVMQAYAGMATAMDREVGRLVAHLKASGDYDRTIFVFLSDNGAEPTNPYATRRGRLFLNLRYDTSLANIGRRNSFSNIGPGWASAAASPLSGYKFSATEGGLRVPLIIAWPGSERIAAGGISSGFAYVTDILPTLADLAGVPLHGGRWQGRAVEPVTGRSLVPMLVGADGSVHGDAPLGYELSGNAALFRGDYKLVRNLPPTGDGRWRLFDIKADPGETRDLAAAMPDRFAAMMADYRAYATANGVLDMPAGYTADEQIQRYAFEKRGRPQLIRLGMMAGAAVLALSALVWFWRRRRRARRVDQAKADMVGA</sequence>
<dbReference type="PANTHER" id="PTHR42693">
    <property type="entry name" value="ARYLSULFATASE FAMILY MEMBER"/>
    <property type="match status" value="1"/>
</dbReference>
<dbReference type="Gene3D" id="3.40.720.10">
    <property type="entry name" value="Alkaline Phosphatase, subunit A"/>
    <property type="match status" value="1"/>
</dbReference>
<comment type="caution">
    <text evidence="5">The sequence shown here is derived from an EMBL/GenBank/DDBJ whole genome shotgun (WGS) entry which is preliminary data.</text>
</comment>
<reference evidence="5 6" key="1">
    <citation type="submission" date="2017-08" db="EMBL/GenBank/DDBJ databases">
        <title>Infants hospitalized years apart are colonized by the same room-sourced microbial strains.</title>
        <authorList>
            <person name="Brooks B."/>
            <person name="Olm M.R."/>
            <person name="Firek B.A."/>
            <person name="Baker R."/>
            <person name="Thomas B.C."/>
            <person name="Morowitz M.J."/>
            <person name="Banfield J.F."/>
        </authorList>
    </citation>
    <scope>NUCLEOTIDE SEQUENCE [LARGE SCALE GENOMIC DNA]</scope>
    <source>
        <strain evidence="5">S2_005_003_R2_47</strain>
    </source>
</reference>
<keyword evidence="3" id="KW-0732">Signal</keyword>
<feature type="domain" description="Sulfatase N-terminal" evidence="4">
    <location>
        <begin position="47"/>
        <end position="452"/>
    </location>
</feature>
<dbReference type="EMBL" id="QFPJ01000001">
    <property type="protein sequence ID" value="PZQ24664.1"/>
    <property type="molecule type" value="Genomic_DNA"/>
</dbReference>
<dbReference type="InterPro" id="IPR050738">
    <property type="entry name" value="Sulfatase"/>
</dbReference>
<evidence type="ECO:0000259" key="4">
    <source>
        <dbReference type="Pfam" id="PF00884"/>
    </source>
</evidence>
<dbReference type="AlphaFoldDB" id="A0A2W5L8K5"/>
<organism evidence="5 6">
    <name type="scientific">Sphingopyxis macrogoltabida</name>
    <name type="common">Sphingomonas macrogoltabidus</name>
    <dbReference type="NCBI Taxonomy" id="33050"/>
    <lineage>
        <taxon>Bacteria</taxon>
        <taxon>Pseudomonadati</taxon>
        <taxon>Pseudomonadota</taxon>
        <taxon>Alphaproteobacteria</taxon>
        <taxon>Sphingomonadales</taxon>
        <taxon>Sphingomonadaceae</taxon>
        <taxon>Sphingopyxis</taxon>
    </lineage>
</organism>
<keyword evidence="2" id="KW-0812">Transmembrane</keyword>
<accession>A0A2W5L8K5</accession>
<dbReference type="InterPro" id="IPR017850">
    <property type="entry name" value="Alkaline_phosphatase_core_sf"/>
</dbReference>
<evidence type="ECO:0000313" key="5">
    <source>
        <dbReference type="EMBL" id="PZQ24664.1"/>
    </source>
</evidence>